<keyword evidence="3" id="KW-1185">Reference proteome</keyword>
<name>A0A8S1IQ57_9CHLO</name>
<comment type="caution">
    <text evidence="2">The sequence shown here is derived from an EMBL/GenBank/DDBJ whole genome shotgun (WGS) entry which is preliminary data.</text>
</comment>
<protein>
    <submittedName>
        <fullName evidence="2">Uncharacterized protein</fullName>
    </submittedName>
</protein>
<accession>A0A8S1IQ57</accession>
<organism evidence="2 3">
    <name type="scientific">Ostreobium quekettii</name>
    <dbReference type="NCBI Taxonomy" id="121088"/>
    <lineage>
        <taxon>Eukaryota</taxon>
        <taxon>Viridiplantae</taxon>
        <taxon>Chlorophyta</taxon>
        <taxon>core chlorophytes</taxon>
        <taxon>Ulvophyceae</taxon>
        <taxon>TCBD clade</taxon>
        <taxon>Bryopsidales</taxon>
        <taxon>Ostreobineae</taxon>
        <taxon>Ostreobiaceae</taxon>
        <taxon>Ostreobium</taxon>
    </lineage>
</organism>
<dbReference type="AlphaFoldDB" id="A0A8S1IQ57"/>
<dbReference type="Proteomes" id="UP000708148">
    <property type="component" value="Unassembled WGS sequence"/>
</dbReference>
<evidence type="ECO:0000313" key="2">
    <source>
        <dbReference type="EMBL" id="CAD7695797.1"/>
    </source>
</evidence>
<feature type="compositionally biased region" description="Polar residues" evidence="1">
    <location>
        <begin position="76"/>
        <end position="95"/>
    </location>
</feature>
<dbReference type="EMBL" id="CAJHUC010000390">
    <property type="protein sequence ID" value="CAD7695797.1"/>
    <property type="molecule type" value="Genomic_DNA"/>
</dbReference>
<gene>
    <name evidence="2" type="ORF">OSTQU699_LOCUS1158</name>
</gene>
<evidence type="ECO:0000313" key="3">
    <source>
        <dbReference type="Proteomes" id="UP000708148"/>
    </source>
</evidence>
<reference evidence="2" key="1">
    <citation type="submission" date="2020-12" db="EMBL/GenBank/DDBJ databases">
        <authorList>
            <person name="Iha C."/>
        </authorList>
    </citation>
    <scope>NUCLEOTIDE SEQUENCE</scope>
</reference>
<feature type="region of interest" description="Disordered" evidence="1">
    <location>
        <begin position="44"/>
        <end position="120"/>
    </location>
</feature>
<proteinExistence type="predicted"/>
<evidence type="ECO:0000256" key="1">
    <source>
        <dbReference type="SAM" id="MobiDB-lite"/>
    </source>
</evidence>
<sequence>MFNLWNVANPTGGTIFSSSLLVLAASEALEHSYFKNHPLPTPVGLLPKLPSKQQPTGASQEMPKDMSQEVPKFISQEGSSAGKSTQTCATATNNPQRKRQRDPEGEQECQPVKRKLTFAE</sequence>